<keyword evidence="5" id="KW-0547">Nucleotide-binding</keyword>
<proteinExistence type="inferred from homology"/>
<feature type="transmembrane region" description="Helical" evidence="9">
    <location>
        <begin position="1301"/>
        <end position="1320"/>
    </location>
</feature>
<dbReference type="InterPro" id="IPR017871">
    <property type="entry name" value="ABC_transporter-like_CS"/>
</dbReference>
<dbReference type="CDD" id="cd03233">
    <property type="entry name" value="ABCG_PDR_domain1"/>
    <property type="match status" value="1"/>
</dbReference>
<feature type="transmembrane region" description="Helical" evidence="9">
    <location>
        <begin position="1422"/>
        <end position="1443"/>
    </location>
</feature>
<keyword evidence="8 9" id="KW-0472">Membrane</keyword>
<evidence type="ECO:0000256" key="2">
    <source>
        <dbReference type="ARBA" id="ARBA00006012"/>
    </source>
</evidence>
<dbReference type="GO" id="GO:0016887">
    <property type="term" value="F:ATP hydrolysis activity"/>
    <property type="evidence" value="ECO:0007669"/>
    <property type="project" value="InterPro"/>
</dbReference>
<evidence type="ECO:0000256" key="6">
    <source>
        <dbReference type="ARBA" id="ARBA00022840"/>
    </source>
</evidence>
<dbReference type="Pfam" id="PF01061">
    <property type="entry name" value="ABC2_membrane"/>
    <property type="match status" value="2"/>
</dbReference>
<dbReference type="PANTHER" id="PTHR19241">
    <property type="entry name" value="ATP-BINDING CASSETTE TRANSPORTER"/>
    <property type="match status" value="1"/>
</dbReference>
<dbReference type="FunFam" id="3.40.50.300:FF:000054">
    <property type="entry name" value="ABC multidrug transporter atrF"/>
    <property type="match status" value="1"/>
</dbReference>
<gene>
    <name evidence="11" type="ORF">BJ878DRAFT_464815</name>
</gene>
<feature type="transmembrane region" description="Helical" evidence="9">
    <location>
        <begin position="658"/>
        <end position="675"/>
    </location>
</feature>
<dbReference type="InterPro" id="IPR043926">
    <property type="entry name" value="ABCG_dom"/>
</dbReference>
<evidence type="ECO:0000256" key="9">
    <source>
        <dbReference type="SAM" id="Phobius"/>
    </source>
</evidence>
<dbReference type="EMBL" id="MU254098">
    <property type="protein sequence ID" value="KAG9242225.1"/>
    <property type="molecule type" value="Genomic_DNA"/>
</dbReference>
<dbReference type="InterPro" id="IPR010929">
    <property type="entry name" value="PDR_CDR_ABC"/>
</dbReference>
<dbReference type="Pfam" id="PF00005">
    <property type="entry name" value="ABC_tran"/>
    <property type="match status" value="2"/>
</dbReference>
<feature type="transmembrane region" description="Helical" evidence="9">
    <location>
        <begin position="1230"/>
        <end position="1261"/>
    </location>
</feature>
<sequence length="1466" mass="164161">MPALVAYNSLRKSASILPHEDRAEDRSCHVELELDTKKSLADLHKALTREPRDHYPEAHQAYENFLHNENESTYTSRRRLGVCFKDVSTWVSIDSGYTPIKTLKDALWRTLSGQDIYEWTFAKLKRQPRPETGRALIQRFSGVVRSGEILLVLGQPGSGCSTFLRTIANDHTSFLGVTGSLDYSGLTPEEISRQYRGEVSYIPEDDVHFPTLTVRQTLEFALQSKTPKRHRKEIPRYHEILARVFGISHVLDTLVGNEYIRGVSGGERKRISIVESLAADSSVVAWDNSTRGLDAVSALDYARSLRILTDTCGKATIVSLYQASDAVFSLSDKLLLIDKGRMIFQGPSHLAKPYFESLGYECQDRQTISDFLSSVASVSERRFKDGWEHRTPKGAEELEKTFLASSHWVSLQTEIQEYEREFSIQSKGNSKAEISLDLNNDSFKLAANASKSRYAPESSSYTISYLRQILLCAKRQWWQLQGHPEPLFVKSISTIVNAFLIGSMFYAQPIDSDGAFSRGGCMFYSTILIGWIQLAELEDAFLGRDIISRQKRFAFVTPSAVSFARVLIDLGVVLVQALLYSIIAYFLAGFQRLSGNFFTFVLFIYVISVCMTAQYRFIGALSPNYEVAIRYCGVLLLLYIVFGGYFLSLQDLSSQVPWFGWVTYLLPITYTYEAMMTTEFHGLSLPCTPASLIPGGTDFSDPAYQTCSIAGGFIGSAVVSGDTYLRETFGFEYSHVWRNLGILLLFTVVFIALAAWSTEVFDWDGEGRHAIEYKLSAKSRGAHFSSGRDVEEKAVQAQIPSALSNGCPNATPEDAVKLAASNSAFTWRDITYNIPYSGGERILLNKISAYCAPSTMTALIGASGAGKSTLLNALAQRQRSGQLTGEMLLNGRKLDASFQKRVGFCEQMDIHDESSTIREALEFSALLRQPKDTPRKEKLDYVDTILEILDLVEIQDYIIRCLPIEQKKRTTIGVELCAKGTDILFLDEPTSGLDGQGAMNILNLLKKLTQAGQAILCTIHQATQQQFTLFDNVLALNPGGNTFYFGGVGANGKEIFNYFGDHGVEVQEGKNVADFLIEVGVGILKSTTNPSLNFNDVWKSSSQAVAVSQTIQEICMQQITDGSSPAASSMSLSAFSASTWEQTIQLTKRVSRQYWRNPEYPYSRLYGSFLHAGLNGFTFFQLGNGIKDLQSKMFSCFLILMLVPEFMNATSMRFIANRDIWKSREYPSRIYGWVAFTAAQVVAELPYAIFGSILFFILFYFPVGLPLGVPAVYTFFMVVFFHLFVTSWGQWVGALSKDATIAANVMPFLAIMCELFNGVLRPHDQMPVIWRYTMYYVAPFTYWIGGVLSTVLSGRPVVCDAKDLNYFRPPSGQTCGEYAGSWAASSVGYLVDQNSTESCGYCQYSSANDYLVGIDLDSSKMWPYFCIFIGFVVSNFVLVFALMKVYTWWEFTRREKREALKTYTRE</sequence>
<dbReference type="OrthoDB" id="245989at2759"/>
<feature type="transmembrane region" description="Helical" evidence="9">
    <location>
        <begin position="1189"/>
        <end position="1209"/>
    </location>
</feature>
<dbReference type="Pfam" id="PF06422">
    <property type="entry name" value="PDR_CDR"/>
    <property type="match status" value="1"/>
</dbReference>
<evidence type="ECO:0000259" key="10">
    <source>
        <dbReference type="PROSITE" id="PS50893"/>
    </source>
</evidence>
<accession>A0A9P7YZS9</accession>
<dbReference type="SMART" id="SM00382">
    <property type="entry name" value="AAA"/>
    <property type="match status" value="2"/>
</dbReference>
<dbReference type="GO" id="GO:0140359">
    <property type="term" value="F:ABC-type transporter activity"/>
    <property type="evidence" value="ECO:0007669"/>
    <property type="project" value="InterPro"/>
</dbReference>
<dbReference type="InterPro" id="IPR013525">
    <property type="entry name" value="ABC2_TM"/>
</dbReference>
<feature type="transmembrane region" description="Helical" evidence="9">
    <location>
        <begin position="563"/>
        <end position="587"/>
    </location>
</feature>
<protein>
    <submittedName>
        <fullName evidence="11">Pleiotropic drug resistance protein, ABC superfamily</fullName>
    </submittedName>
</protein>
<dbReference type="InterPro" id="IPR003593">
    <property type="entry name" value="AAA+_ATPase"/>
</dbReference>
<keyword evidence="4 9" id="KW-0812">Transmembrane</keyword>
<evidence type="ECO:0000256" key="4">
    <source>
        <dbReference type="ARBA" id="ARBA00022692"/>
    </source>
</evidence>
<feature type="domain" description="ABC transporter" evidence="10">
    <location>
        <begin position="825"/>
        <end position="1063"/>
    </location>
</feature>
<comment type="subcellular location">
    <subcellularLocation>
        <location evidence="1">Membrane</location>
        <topology evidence="1">Multi-pass membrane protein</topology>
    </subcellularLocation>
</comment>
<evidence type="ECO:0000256" key="5">
    <source>
        <dbReference type="ARBA" id="ARBA00022741"/>
    </source>
</evidence>
<dbReference type="SUPFAM" id="SSF52540">
    <property type="entry name" value="P-loop containing nucleoside triphosphate hydrolases"/>
    <property type="match status" value="2"/>
</dbReference>
<feature type="transmembrane region" description="Helical" evidence="9">
    <location>
        <begin position="627"/>
        <end position="646"/>
    </location>
</feature>
<feature type="domain" description="ABC transporter" evidence="10">
    <location>
        <begin position="111"/>
        <end position="364"/>
    </location>
</feature>
<keyword evidence="3" id="KW-0813">Transport</keyword>
<dbReference type="GO" id="GO:0005524">
    <property type="term" value="F:ATP binding"/>
    <property type="evidence" value="ECO:0007669"/>
    <property type="project" value="UniProtKB-KW"/>
</dbReference>
<dbReference type="Proteomes" id="UP000887226">
    <property type="component" value="Unassembled WGS sequence"/>
</dbReference>
<name>A0A9P7YZS9_9HELO</name>
<evidence type="ECO:0000256" key="1">
    <source>
        <dbReference type="ARBA" id="ARBA00004141"/>
    </source>
</evidence>
<dbReference type="Pfam" id="PF19055">
    <property type="entry name" value="ABC2_membrane_7"/>
    <property type="match status" value="1"/>
</dbReference>
<keyword evidence="7 9" id="KW-1133">Transmembrane helix</keyword>
<evidence type="ECO:0000313" key="12">
    <source>
        <dbReference type="Proteomes" id="UP000887226"/>
    </source>
</evidence>
<reference evidence="11" key="1">
    <citation type="journal article" date="2021" name="IMA Fungus">
        <title>Genomic characterization of three marine fungi, including Emericellopsis atlantica sp. nov. with signatures of a generalist lifestyle and marine biomass degradation.</title>
        <authorList>
            <person name="Hagestad O.C."/>
            <person name="Hou L."/>
            <person name="Andersen J.H."/>
            <person name="Hansen E.H."/>
            <person name="Altermark B."/>
            <person name="Li C."/>
            <person name="Kuhnert E."/>
            <person name="Cox R.J."/>
            <person name="Crous P.W."/>
            <person name="Spatafora J.W."/>
            <person name="Lail K."/>
            <person name="Amirebrahimi M."/>
            <person name="Lipzen A."/>
            <person name="Pangilinan J."/>
            <person name="Andreopoulos W."/>
            <person name="Hayes R.D."/>
            <person name="Ng V."/>
            <person name="Grigoriev I.V."/>
            <person name="Jackson S.A."/>
            <person name="Sutton T.D.S."/>
            <person name="Dobson A.D.W."/>
            <person name="Rama T."/>
        </authorList>
    </citation>
    <scope>NUCLEOTIDE SEQUENCE</scope>
    <source>
        <strain evidence="11">TRa3180A</strain>
    </source>
</reference>
<feature type="transmembrane region" description="Helical" evidence="9">
    <location>
        <begin position="736"/>
        <end position="756"/>
    </location>
</feature>
<dbReference type="PROSITE" id="PS50893">
    <property type="entry name" value="ABC_TRANSPORTER_2"/>
    <property type="match status" value="2"/>
</dbReference>
<keyword evidence="6" id="KW-0067">ATP-binding</keyword>
<organism evidence="11 12">
    <name type="scientific">Calycina marina</name>
    <dbReference type="NCBI Taxonomy" id="1763456"/>
    <lineage>
        <taxon>Eukaryota</taxon>
        <taxon>Fungi</taxon>
        <taxon>Dikarya</taxon>
        <taxon>Ascomycota</taxon>
        <taxon>Pezizomycotina</taxon>
        <taxon>Leotiomycetes</taxon>
        <taxon>Helotiales</taxon>
        <taxon>Pezizellaceae</taxon>
        <taxon>Calycina</taxon>
    </lineage>
</organism>
<feature type="transmembrane region" description="Helical" evidence="9">
    <location>
        <begin position="1267"/>
        <end position="1289"/>
    </location>
</feature>
<evidence type="ECO:0000313" key="11">
    <source>
        <dbReference type="EMBL" id="KAG9242225.1"/>
    </source>
</evidence>
<feature type="transmembrane region" description="Helical" evidence="9">
    <location>
        <begin position="593"/>
        <end position="615"/>
    </location>
</feature>
<evidence type="ECO:0000256" key="3">
    <source>
        <dbReference type="ARBA" id="ARBA00022448"/>
    </source>
</evidence>
<evidence type="ECO:0000256" key="7">
    <source>
        <dbReference type="ARBA" id="ARBA00022989"/>
    </source>
</evidence>
<dbReference type="InterPro" id="IPR003439">
    <property type="entry name" value="ABC_transporter-like_ATP-bd"/>
</dbReference>
<dbReference type="PROSITE" id="PS00211">
    <property type="entry name" value="ABC_TRANSPORTER_1"/>
    <property type="match status" value="1"/>
</dbReference>
<evidence type="ECO:0000256" key="8">
    <source>
        <dbReference type="ARBA" id="ARBA00023136"/>
    </source>
</evidence>
<dbReference type="InterPro" id="IPR034001">
    <property type="entry name" value="ABCG_PDR_1"/>
</dbReference>
<comment type="similarity">
    <text evidence="2">Belongs to the ABC transporter superfamily. ABCG family. PDR (TC 3.A.1.205) subfamily.</text>
</comment>
<dbReference type="Gene3D" id="3.40.50.300">
    <property type="entry name" value="P-loop containing nucleotide triphosphate hydrolases"/>
    <property type="match status" value="2"/>
</dbReference>
<feature type="transmembrane region" description="Helical" evidence="9">
    <location>
        <begin position="1340"/>
        <end position="1358"/>
    </location>
</feature>
<keyword evidence="12" id="KW-1185">Reference proteome</keyword>
<comment type="caution">
    <text evidence="11">The sequence shown here is derived from an EMBL/GenBank/DDBJ whole genome shotgun (WGS) entry which is preliminary data.</text>
</comment>
<dbReference type="InterPro" id="IPR027417">
    <property type="entry name" value="P-loop_NTPase"/>
</dbReference>
<dbReference type="GO" id="GO:0016020">
    <property type="term" value="C:membrane"/>
    <property type="evidence" value="ECO:0007669"/>
    <property type="project" value="UniProtKB-SubCell"/>
</dbReference>